<dbReference type="InterPro" id="IPR002645">
    <property type="entry name" value="STAS_dom"/>
</dbReference>
<feature type="domain" description="STAS" evidence="4">
    <location>
        <begin position="294"/>
        <end position="405"/>
    </location>
</feature>
<dbReference type="InterPro" id="IPR051932">
    <property type="entry name" value="Bact_StressResp_Reg"/>
</dbReference>
<evidence type="ECO:0000259" key="4">
    <source>
        <dbReference type="PROSITE" id="PS50801"/>
    </source>
</evidence>
<dbReference type="Proteomes" id="UP000067626">
    <property type="component" value="Chromosome"/>
</dbReference>
<organism evidence="5 6">
    <name type="scientific">Chondromyces crocatus</name>
    <dbReference type="NCBI Taxonomy" id="52"/>
    <lineage>
        <taxon>Bacteria</taxon>
        <taxon>Pseudomonadati</taxon>
        <taxon>Myxococcota</taxon>
        <taxon>Polyangia</taxon>
        <taxon>Polyangiales</taxon>
        <taxon>Polyangiaceae</taxon>
        <taxon>Chondromyces</taxon>
    </lineage>
</organism>
<dbReference type="Gene3D" id="3.40.50.2300">
    <property type="match status" value="1"/>
</dbReference>
<dbReference type="InterPro" id="IPR036513">
    <property type="entry name" value="STAS_dom_sf"/>
</dbReference>
<evidence type="ECO:0000313" key="5">
    <source>
        <dbReference type="EMBL" id="AKT37960.1"/>
    </source>
</evidence>
<dbReference type="EMBL" id="CP012159">
    <property type="protein sequence ID" value="AKT37960.1"/>
    <property type="molecule type" value="Genomic_DNA"/>
</dbReference>
<dbReference type="PROSITE" id="PS50801">
    <property type="entry name" value="STAS"/>
    <property type="match status" value="1"/>
</dbReference>
<dbReference type="Gene3D" id="3.30.750.24">
    <property type="entry name" value="STAS domain"/>
    <property type="match status" value="1"/>
</dbReference>
<gene>
    <name evidence="5" type="ORF">CMC5_021010</name>
</gene>
<reference evidence="5 6" key="1">
    <citation type="submission" date="2015-07" db="EMBL/GenBank/DDBJ databases">
        <title>Genome analysis of myxobacterium Chondromyces crocatus Cm c5 reveals a high potential for natural compound synthesis and the genetic basis for the loss of fruiting body formation.</title>
        <authorList>
            <person name="Zaburannyi N."/>
            <person name="Bunk B."/>
            <person name="Maier J."/>
            <person name="Overmann J."/>
            <person name="Mueller R."/>
        </authorList>
    </citation>
    <scope>NUCLEOTIDE SEQUENCE [LARGE SCALE GENOMIC DNA]</scope>
    <source>
        <strain evidence="5 6">Cm c5</strain>
    </source>
</reference>
<dbReference type="PANTHER" id="PTHR33745">
    <property type="entry name" value="RSBT ANTAGONIST PROTEIN RSBS-RELATED"/>
    <property type="match status" value="1"/>
</dbReference>
<dbReference type="AlphaFoldDB" id="A0A0K1EAR3"/>
<dbReference type="PROSITE" id="PS50110">
    <property type="entry name" value="RESPONSE_REGULATORY"/>
    <property type="match status" value="1"/>
</dbReference>
<dbReference type="InterPro" id="IPR001789">
    <property type="entry name" value="Sig_transdc_resp-reg_receiver"/>
</dbReference>
<dbReference type="InterPro" id="IPR011006">
    <property type="entry name" value="CheY-like_superfamily"/>
</dbReference>
<protein>
    <submittedName>
        <fullName evidence="5">Uncharacterized protein</fullName>
    </submittedName>
</protein>
<dbReference type="Pfam" id="PF01740">
    <property type="entry name" value="STAS"/>
    <property type="match status" value="1"/>
</dbReference>
<dbReference type="CDD" id="cd07041">
    <property type="entry name" value="STAS_RsbR_RsbS_like"/>
    <property type="match status" value="1"/>
</dbReference>
<dbReference type="SUPFAM" id="SSF52172">
    <property type="entry name" value="CheY-like"/>
    <property type="match status" value="1"/>
</dbReference>
<name>A0A0K1EAR3_CHOCO</name>
<dbReference type="KEGG" id="ccro:CMC5_021010"/>
<keyword evidence="1 2" id="KW-0597">Phosphoprotein</keyword>
<proteinExistence type="predicted"/>
<dbReference type="OrthoDB" id="5512413at2"/>
<sequence>MSALEERNRRVLVIDDNVEIHRYLREILEGGAEDAEFDAMDAALFGTGAGPIAMRFDVTSVYRGEDGIEAARRAREEGAPFSLAFVDVRMPAGIDGVETLERIWGEDPEMQAVICTAHAEVSWNRILARLGAPQRFLVLKKPFDAVEVRQMACALTEKWLQEANLRQGEARTRAMLIAVPDAMLRVSTEGRCEDLRAVGAPQLELDDMLPGQAAVAAREAVASVLAGGPTEVFEVEREDLGRLYEARVARAGEGDALLLLRDVTDRRRAELAAAQRQLHEETIAAQAEMMLALSTPLLPIHEDVVVMPLVGALDSRRVEKVREVLIQGVADRGVSIAILDMTGVPSLDAELVDEIVATARAIRLLGAESVLTGLGSGVARTLVEQGADLGGIRIHRDLGAGVAYALRARGGRAARS</sequence>
<evidence type="ECO:0000256" key="2">
    <source>
        <dbReference type="PROSITE-ProRule" id="PRU00169"/>
    </source>
</evidence>
<dbReference type="SUPFAM" id="SSF52091">
    <property type="entry name" value="SpoIIaa-like"/>
    <property type="match status" value="1"/>
</dbReference>
<dbReference type="SMART" id="SM00448">
    <property type="entry name" value="REC"/>
    <property type="match status" value="1"/>
</dbReference>
<keyword evidence="6" id="KW-1185">Reference proteome</keyword>
<dbReference type="PANTHER" id="PTHR33745:SF3">
    <property type="entry name" value="RSBT CO-ANTAGONIST PROTEIN RSBRC"/>
    <property type="match status" value="1"/>
</dbReference>
<feature type="domain" description="Response regulatory" evidence="3">
    <location>
        <begin position="10"/>
        <end position="156"/>
    </location>
</feature>
<dbReference type="Pfam" id="PF00072">
    <property type="entry name" value="Response_reg"/>
    <property type="match status" value="1"/>
</dbReference>
<evidence type="ECO:0000259" key="3">
    <source>
        <dbReference type="PROSITE" id="PS50110"/>
    </source>
</evidence>
<dbReference type="GO" id="GO:0000160">
    <property type="term" value="P:phosphorelay signal transduction system"/>
    <property type="evidence" value="ECO:0007669"/>
    <property type="project" value="InterPro"/>
</dbReference>
<dbReference type="STRING" id="52.CMC5_021010"/>
<evidence type="ECO:0000313" key="6">
    <source>
        <dbReference type="Proteomes" id="UP000067626"/>
    </source>
</evidence>
<evidence type="ECO:0000256" key="1">
    <source>
        <dbReference type="ARBA" id="ARBA00022553"/>
    </source>
</evidence>
<dbReference type="CDD" id="cd00156">
    <property type="entry name" value="REC"/>
    <property type="match status" value="1"/>
</dbReference>
<accession>A0A0K1EAR3</accession>
<feature type="modified residue" description="4-aspartylphosphate" evidence="2">
    <location>
        <position position="87"/>
    </location>
</feature>